<dbReference type="Proteomes" id="UP000094828">
    <property type="component" value="Unassembled WGS sequence"/>
</dbReference>
<name>A0A1C3ENY4_9PLAN</name>
<evidence type="ECO:0000313" key="2">
    <source>
        <dbReference type="EMBL" id="ODA34945.1"/>
    </source>
</evidence>
<protein>
    <submittedName>
        <fullName evidence="2">Uncharacterized protein</fullName>
    </submittedName>
</protein>
<gene>
    <name evidence="2" type="ORF">A6X21_04725</name>
</gene>
<proteinExistence type="predicted"/>
<reference evidence="2 3" key="1">
    <citation type="submission" date="2016-05" db="EMBL/GenBank/DDBJ databases">
        <title>Genomic and physiological characterization of Planctopirus sp. isolated from fresh water lake.</title>
        <authorList>
            <person name="Subhash Y."/>
            <person name="Ramana C."/>
        </authorList>
    </citation>
    <scope>NUCLEOTIDE SEQUENCE [LARGE SCALE GENOMIC DNA]</scope>
    <source>
        <strain evidence="2 3">JC280</strain>
    </source>
</reference>
<dbReference type="EMBL" id="LYDR01000039">
    <property type="protein sequence ID" value="ODA34945.1"/>
    <property type="molecule type" value="Genomic_DNA"/>
</dbReference>
<sequence length="117" mass="12476">MAGGECANPFDGHHPGGWHRTMAESLEQFAGITRHGFDGNRPCPNGSGLAGTLNCRGWPALLADQVGTFRHGLRNVPKQAPKSGAQSGAVCPRTGALRSHQNNSRIGRRLGEKRKNP</sequence>
<keyword evidence="3" id="KW-1185">Reference proteome</keyword>
<dbReference type="AlphaFoldDB" id="A0A1C3ENY4"/>
<evidence type="ECO:0000256" key="1">
    <source>
        <dbReference type="SAM" id="MobiDB-lite"/>
    </source>
</evidence>
<accession>A0A1C3ENY4</accession>
<evidence type="ECO:0000313" key="3">
    <source>
        <dbReference type="Proteomes" id="UP000094828"/>
    </source>
</evidence>
<comment type="caution">
    <text evidence="2">The sequence shown here is derived from an EMBL/GenBank/DDBJ whole genome shotgun (WGS) entry which is preliminary data.</text>
</comment>
<feature type="region of interest" description="Disordered" evidence="1">
    <location>
        <begin position="73"/>
        <end position="117"/>
    </location>
</feature>
<organism evidence="2 3">
    <name type="scientific">Planctopirus hydrillae</name>
    <dbReference type="NCBI Taxonomy" id="1841610"/>
    <lineage>
        <taxon>Bacteria</taxon>
        <taxon>Pseudomonadati</taxon>
        <taxon>Planctomycetota</taxon>
        <taxon>Planctomycetia</taxon>
        <taxon>Planctomycetales</taxon>
        <taxon>Planctomycetaceae</taxon>
        <taxon>Planctopirus</taxon>
    </lineage>
</organism>